<keyword evidence="5" id="KW-0694">RNA-binding</keyword>
<evidence type="ECO:0000256" key="4">
    <source>
        <dbReference type="ARBA" id="ARBA00022857"/>
    </source>
</evidence>
<dbReference type="Gene3D" id="3.40.50.720">
    <property type="entry name" value="NAD(P)-binding Rossmann-like Domain"/>
    <property type="match status" value="1"/>
</dbReference>
<sequence length="269" mass="28704">MKAIVLEAFGGPEKLVYRLINKPHAEPGMLLVKVIAASVNPLDYKLSRDGSWAKIEPPVILGSDACGIVEEAGAGCTRFRKGDEVFYTAALDRHRMGTYAEYHLVHENLVVTKPPSLSFLEAASLPLAGCTAWQALFDRGHLHLGETILIHAGAGGVGSHAIQMAKASGARVLATCRKANRDLVSNLGADAVIDYRIEDVTRAVRSVIGPDALDVVFDTVGGDIIANSLSILKPGGRILSIAASDSVLGTAYRKNIDLHLVYLSRSRAL</sequence>
<name>T0ZZR0_9ZZZZ</name>
<evidence type="ECO:0000256" key="3">
    <source>
        <dbReference type="ARBA" id="ARBA00022490"/>
    </source>
</evidence>
<dbReference type="GO" id="GO:0005737">
    <property type="term" value="C:cytoplasm"/>
    <property type="evidence" value="ECO:0007669"/>
    <property type="project" value="UniProtKB-SubCell"/>
</dbReference>
<evidence type="ECO:0000259" key="7">
    <source>
        <dbReference type="SMART" id="SM00829"/>
    </source>
</evidence>
<dbReference type="InterPro" id="IPR002364">
    <property type="entry name" value="Quin_OxRdtase/zeta-crystal_CS"/>
</dbReference>
<keyword evidence="4" id="KW-0521">NADP</keyword>
<reference evidence="8" key="2">
    <citation type="journal article" date="2014" name="ISME J.">
        <title>Microbial stratification in low pH oxic and suboxic macroscopic growths along an acid mine drainage.</title>
        <authorList>
            <person name="Mendez-Garcia C."/>
            <person name="Mesa V."/>
            <person name="Sprenger R.R."/>
            <person name="Richter M."/>
            <person name="Diez M.S."/>
            <person name="Solano J."/>
            <person name="Bargiela R."/>
            <person name="Golyshina O.V."/>
            <person name="Manteca A."/>
            <person name="Ramos J.L."/>
            <person name="Gallego J.R."/>
            <person name="Llorente I."/>
            <person name="Martins Dos Santos V.A."/>
            <person name="Jensen O.N."/>
            <person name="Pelaez A.I."/>
            <person name="Sanchez J."/>
            <person name="Ferrer M."/>
        </authorList>
    </citation>
    <scope>NUCLEOTIDE SEQUENCE</scope>
</reference>
<dbReference type="PROSITE" id="PS01162">
    <property type="entry name" value="QOR_ZETA_CRYSTAL"/>
    <property type="match status" value="1"/>
</dbReference>
<dbReference type="Pfam" id="PF00107">
    <property type="entry name" value="ADH_zinc_N"/>
    <property type="match status" value="1"/>
</dbReference>
<comment type="subunit">
    <text evidence="2">Homotetramer.</text>
</comment>
<feature type="non-terminal residue" evidence="8">
    <location>
        <position position="269"/>
    </location>
</feature>
<protein>
    <submittedName>
        <fullName evidence="8">Alcohol dehydrogenase zinc-binding domain protein</fullName>
    </submittedName>
</protein>
<dbReference type="GO" id="GO:0003723">
    <property type="term" value="F:RNA binding"/>
    <property type="evidence" value="ECO:0007669"/>
    <property type="project" value="UniProtKB-KW"/>
</dbReference>
<dbReference type="GO" id="GO:0016491">
    <property type="term" value="F:oxidoreductase activity"/>
    <property type="evidence" value="ECO:0007669"/>
    <property type="project" value="InterPro"/>
</dbReference>
<keyword evidence="3" id="KW-0963">Cytoplasm</keyword>
<dbReference type="InterPro" id="IPR036291">
    <property type="entry name" value="NAD(P)-bd_dom_sf"/>
</dbReference>
<evidence type="ECO:0000256" key="2">
    <source>
        <dbReference type="ARBA" id="ARBA00011881"/>
    </source>
</evidence>
<proteinExistence type="predicted"/>
<evidence type="ECO:0000256" key="1">
    <source>
        <dbReference type="ARBA" id="ARBA00004496"/>
    </source>
</evidence>
<dbReference type="SUPFAM" id="SSF50129">
    <property type="entry name" value="GroES-like"/>
    <property type="match status" value="1"/>
</dbReference>
<feature type="domain" description="Enoyl reductase (ER)" evidence="7">
    <location>
        <begin position="10"/>
        <end position="269"/>
    </location>
</feature>
<dbReference type="InterPro" id="IPR051603">
    <property type="entry name" value="Zinc-ADH_QOR/CCCR"/>
</dbReference>
<dbReference type="InterPro" id="IPR013154">
    <property type="entry name" value="ADH-like_N"/>
</dbReference>
<accession>T0ZZR0</accession>
<evidence type="ECO:0000256" key="6">
    <source>
        <dbReference type="ARBA" id="ARBA00022990"/>
    </source>
</evidence>
<dbReference type="InterPro" id="IPR011032">
    <property type="entry name" value="GroES-like_sf"/>
</dbReference>
<comment type="caution">
    <text evidence="8">The sequence shown here is derived from an EMBL/GenBank/DDBJ whole genome shotgun (WGS) entry which is preliminary data.</text>
</comment>
<evidence type="ECO:0000256" key="5">
    <source>
        <dbReference type="ARBA" id="ARBA00022884"/>
    </source>
</evidence>
<gene>
    <name evidence="8" type="ORF">B1B_11347</name>
</gene>
<dbReference type="Gene3D" id="3.90.180.10">
    <property type="entry name" value="Medium-chain alcohol dehydrogenases, catalytic domain"/>
    <property type="match status" value="1"/>
</dbReference>
<dbReference type="AlphaFoldDB" id="T0ZZR0"/>
<reference evidence="8" key="1">
    <citation type="submission" date="2013-08" db="EMBL/GenBank/DDBJ databases">
        <authorList>
            <person name="Mendez C."/>
            <person name="Richter M."/>
            <person name="Ferrer M."/>
            <person name="Sanchez J."/>
        </authorList>
    </citation>
    <scope>NUCLEOTIDE SEQUENCE</scope>
</reference>
<dbReference type="EMBL" id="AUZY01007363">
    <property type="protein sequence ID" value="EQD50123.1"/>
    <property type="molecule type" value="Genomic_DNA"/>
</dbReference>
<dbReference type="Pfam" id="PF08240">
    <property type="entry name" value="ADH_N"/>
    <property type="match status" value="1"/>
</dbReference>
<keyword evidence="6" id="KW-0007">Acetylation</keyword>
<comment type="subcellular location">
    <subcellularLocation>
        <location evidence="1">Cytoplasm</location>
    </subcellularLocation>
</comment>
<dbReference type="PANTHER" id="PTHR44154:SF1">
    <property type="entry name" value="QUINONE OXIDOREDUCTASE"/>
    <property type="match status" value="1"/>
</dbReference>
<dbReference type="PANTHER" id="PTHR44154">
    <property type="entry name" value="QUINONE OXIDOREDUCTASE"/>
    <property type="match status" value="1"/>
</dbReference>
<dbReference type="SUPFAM" id="SSF51735">
    <property type="entry name" value="NAD(P)-binding Rossmann-fold domains"/>
    <property type="match status" value="1"/>
</dbReference>
<dbReference type="GO" id="GO:0008270">
    <property type="term" value="F:zinc ion binding"/>
    <property type="evidence" value="ECO:0007669"/>
    <property type="project" value="InterPro"/>
</dbReference>
<dbReference type="InterPro" id="IPR020843">
    <property type="entry name" value="ER"/>
</dbReference>
<dbReference type="SMART" id="SM00829">
    <property type="entry name" value="PKS_ER"/>
    <property type="match status" value="1"/>
</dbReference>
<evidence type="ECO:0000313" key="8">
    <source>
        <dbReference type="EMBL" id="EQD50123.1"/>
    </source>
</evidence>
<dbReference type="InterPro" id="IPR013149">
    <property type="entry name" value="ADH-like_C"/>
</dbReference>
<organism evidence="8">
    <name type="scientific">mine drainage metagenome</name>
    <dbReference type="NCBI Taxonomy" id="410659"/>
    <lineage>
        <taxon>unclassified sequences</taxon>
        <taxon>metagenomes</taxon>
        <taxon>ecological metagenomes</taxon>
    </lineage>
</organism>